<accession>A0A068NUV0</accession>
<evidence type="ECO:0000256" key="1">
    <source>
        <dbReference type="SAM" id="MobiDB-lite"/>
    </source>
</evidence>
<dbReference type="Gene3D" id="2.60.450.10">
    <property type="entry name" value="Lipopolysaccharide (LPS) transport protein A like domain"/>
    <property type="match status" value="1"/>
</dbReference>
<sequence length="523" mass="57601">MWLAAMASLGQVAPQAAPPGSVRVDDELVVTAERTHYDPLTQTYTFSKGVVAVYGFTTVRAERLVIHNAPGDQTAEANGNVRLDDPEANLSADNLRFSWKTDARTGHAENAIIHIANVTIRAKRAEMRPEKWDLYDVSGTACRNDPPFLEARTRHISVTPGKDGKAVHPSIYVLGHKLLTLPDRSFNLNPKTEGFNPPAISYRRGSGLGVNFTSGFLLNQQTNLLVAAAAFPDSRPGYGATVTRTFLKADSIDSIVTPASELGERFRNGYLENIQVRTPDQERRSMRNLKRSVAISSVWNQGATATGDDTTYSKPLEAVYELGGGIGDYGYLGQVRAQTIRRNGEAIHTRMILSGSAGIAPRPIGKNLDLIGRIDSSLFLGTNFGWVRGSVGAVYTPIPQIALAAGVFASQEAGSTPFSVDRLYAKNGFVLRADFNLGPTKFSFMQKWDRNLGRFDREYTASQVVGCLEPFVAYRKYPNEYNLGLRFRLDEFYDVLRRRDFKRTKPVKTQVSPQPDGTLKSGI</sequence>
<proteinExistence type="predicted"/>
<gene>
    <name evidence="2" type="ORF">OP10G_3749</name>
</gene>
<evidence type="ECO:0000313" key="3">
    <source>
        <dbReference type="Proteomes" id="UP000027982"/>
    </source>
</evidence>
<evidence type="ECO:0000313" key="2">
    <source>
        <dbReference type="EMBL" id="AIE87117.1"/>
    </source>
</evidence>
<dbReference type="AlphaFoldDB" id="A0A068NUV0"/>
<dbReference type="GO" id="GO:1990351">
    <property type="term" value="C:transporter complex"/>
    <property type="evidence" value="ECO:0007669"/>
    <property type="project" value="TreeGrafter"/>
</dbReference>
<dbReference type="InterPro" id="IPR050218">
    <property type="entry name" value="LptD"/>
</dbReference>
<feature type="region of interest" description="Disordered" evidence="1">
    <location>
        <begin position="504"/>
        <end position="523"/>
    </location>
</feature>
<organism evidence="2 3">
    <name type="scientific">Fimbriimonas ginsengisoli Gsoil 348</name>
    <dbReference type="NCBI Taxonomy" id="661478"/>
    <lineage>
        <taxon>Bacteria</taxon>
        <taxon>Bacillati</taxon>
        <taxon>Armatimonadota</taxon>
        <taxon>Fimbriimonadia</taxon>
        <taxon>Fimbriimonadales</taxon>
        <taxon>Fimbriimonadaceae</taxon>
        <taxon>Fimbriimonas</taxon>
    </lineage>
</organism>
<dbReference type="GO" id="GO:0009279">
    <property type="term" value="C:cell outer membrane"/>
    <property type="evidence" value="ECO:0007669"/>
    <property type="project" value="TreeGrafter"/>
</dbReference>
<dbReference type="EMBL" id="CP007139">
    <property type="protein sequence ID" value="AIE87117.1"/>
    <property type="molecule type" value="Genomic_DNA"/>
</dbReference>
<dbReference type="Proteomes" id="UP000027982">
    <property type="component" value="Chromosome"/>
</dbReference>
<keyword evidence="3" id="KW-1185">Reference proteome</keyword>
<dbReference type="PANTHER" id="PTHR30189:SF1">
    <property type="entry name" value="LPS-ASSEMBLY PROTEIN LPTD"/>
    <property type="match status" value="1"/>
</dbReference>
<dbReference type="HOGENOM" id="CLU_520482_0_0_0"/>
<dbReference type="STRING" id="661478.OP10G_3749"/>
<protein>
    <submittedName>
        <fullName evidence="2">Organic solvent tolerance protein</fullName>
    </submittedName>
</protein>
<reference evidence="2 3" key="1">
    <citation type="journal article" date="2014" name="PLoS ONE">
        <title>The first complete genome sequence of the class fimbriimonadia in the phylum armatimonadetes.</title>
        <authorList>
            <person name="Hu Z.Y."/>
            <person name="Wang Y.Z."/>
            <person name="Im W.T."/>
            <person name="Wang S.Y."/>
            <person name="Zhao G.P."/>
            <person name="Zheng H.J."/>
            <person name="Quan Z.X."/>
        </authorList>
    </citation>
    <scope>NUCLEOTIDE SEQUENCE [LARGE SCALE GENOMIC DNA]</scope>
    <source>
        <strain evidence="2">Gsoil 348</strain>
    </source>
</reference>
<dbReference type="KEGG" id="fgi:OP10G_3749"/>
<dbReference type="PANTHER" id="PTHR30189">
    <property type="entry name" value="LPS-ASSEMBLY PROTEIN"/>
    <property type="match status" value="1"/>
</dbReference>
<name>A0A068NUV0_FIMGI</name>